<dbReference type="PANTHER" id="PTHR12436">
    <property type="entry name" value="80 KDA MCM3-ASSOCIATED PROTEIN"/>
    <property type="match status" value="1"/>
</dbReference>
<dbReference type="InterPro" id="IPR005062">
    <property type="entry name" value="SAC3/GANP/THP3_conserved"/>
</dbReference>
<protein>
    <recommendedName>
        <fullName evidence="2">SAC3/GANP/THP3 conserved domain-containing protein</fullName>
    </recommendedName>
</protein>
<dbReference type="GO" id="GO:0070390">
    <property type="term" value="C:transcription export complex 2"/>
    <property type="evidence" value="ECO:0007669"/>
    <property type="project" value="TreeGrafter"/>
</dbReference>
<sequence>MEVPEHRFETSKTFDGPAGNNYTELTALREKERLDAIKKGLIDDPTKPKALEDARVFRGTCLDMCPLYEREQREFQNDVKRWEINPKTNRIDKDLAVKAFHRPAAGNEQALPSDVRPPEVLSRTLDYLVQKIVSDSDPLDKDTHGFVRDRTRSIRQDFTLQNERGSVAIACHERIVRFHILSLHQMCGIDGFDAHQEMEQLRKTLQSLAEYYDDQRHGERTYEHEAEFRAYHIMTRLRDPDVLRHVQTLPKHIRKDPSVAHALRLYKYAQRSNEEVGRFKAPNSEGSYNGYTRFFQLVRSAHTSYAMACLCETQFNSVRKGALKSMRKAFIAAVKAPSVDELVTMLGCDDSEEVELQCEQYGVIVRPDEDGVKRIILNKSSQFDGLSAIESCQRLD</sequence>
<dbReference type="InterPro" id="IPR045107">
    <property type="entry name" value="SAC3/GANP/THP3"/>
</dbReference>
<dbReference type="AlphaFoldDB" id="R4XLK3"/>
<reference evidence="3 4" key="1">
    <citation type="journal article" date="2013" name="MBio">
        <title>Genome sequencing of the plant pathogen Taphrina deformans, the causal agent of peach leaf curl.</title>
        <authorList>
            <person name="Cisse O.H."/>
            <person name="Almeida J.M.G.C.F."/>
            <person name="Fonseca A."/>
            <person name="Kumar A.A."/>
            <person name="Salojaervi J."/>
            <person name="Overmyer K."/>
            <person name="Hauser P.M."/>
            <person name="Pagni M."/>
        </authorList>
    </citation>
    <scope>NUCLEOTIDE SEQUENCE [LARGE SCALE GENOMIC DNA]</scope>
    <source>
        <strain evidence="4">PYCC 5710 / ATCC 11124 / CBS 356.35 / IMI 108563 / JCM 9778 / NBRC 8474</strain>
    </source>
</reference>
<evidence type="ECO:0000313" key="3">
    <source>
        <dbReference type="EMBL" id="CCG84170.1"/>
    </source>
</evidence>
<dbReference type="GO" id="GO:0006406">
    <property type="term" value="P:mRNA export from nucleus"/>
    <property type="evidence" value="ECO:0007669"/>
    <property type="project" value="TreeGrafter"/>
</dbReference>
<dbReference type="EMBL" id="CAHR02000208">
    <property type="protein sequence ID" value="CCG84170.1"/>
    <property type="molecule type" value="Genomic_DNA"/>
</dbReference>
<dbReference type="Proteomes" id="UP000013776">
    <property type="component" value="Unassembled WGS sequence"/>
</dbReference>
<accession>R4XLK3</accession>
<dbReference type="eggNOG" id="KOG1860">
    <property type="taxonomic scope" value="Eukaryota"/>
</dbReference>
<keyword evidence="4" id="KW-1185">Reference proteome</keyword>
<evidence type="ECO:0000313" key="4">
    <source>
        <dbReference type="Proteomes" id="UP000013776"/>
    </source>
</evidence>
<feature type="compositionally biased region" description="Basic and acidic residues" evidence="1">
    <location>
        <begin position="1"/>
        <end position="12"/>
    </location>
</feature>
<organism evidence="3 4">
    <name type="scientific">Taphrina deformans (strain PYCC 5710 / ATCC 11124 / CBS 356.35 / IMI 108563 / JCM 9778 / NBRC 8474)</name>
    <name type="common">Peach leaf curl fungus</name>
    <name type="synonym">Lalaria deformans</name>
    <dbReference type="NCBI Taxonomy" id="1097556"/>
    <lineage>
        <taxon>Eukaryota</taxon>
        <taxon>Fungi</taxon>
        <taxon>Dikarya</taxon>
        <taxon>Ascomycota</taxon>
        <taxon>Taphrinomycotina</taxon>
        <taxon>Taphrinomycetes</taxon>
        <taxon>Taphrinales</taxon>
        <taxon>Taphrinaceae</taxon>
        <taxon>Taphrina</taxon>
    </lineage>
</organism>
<feature type="domain" description="SAC3/GANP/THP3 conserved" evidence="2">
    <location>
        <begin position="64"/>
        <end position="365"/>
    </location>
</feature>
<gene>
    <name evidence="3" type="ORF">TAPDE_004569</name>
</gene>
<dbReference type="VEuPathDB" id="FungiDB:TAPDE_004569"/>
<name>R4XLK3_TAPDE</name>
<proteinExistence type="predicted"/>
<dbReference type="PANTHER" id="PTHR12436:SF3">
    <property type="entry name" value="GERMINAL-CENTER ASSOCIATED NUCLEAR PROTEIN"/>
    <property type="match status" value="1"/>
</dbReference>
<dbReference type="Gene3D" id="1.25.40.990">
    <property type="match status" value="1"/>
</dbReference>
<dbReference type="Pfam" id="PF03399">
    <property type="entry name" value="SAC3_GANP"/>
    <property type="match status" value="1"/>
</dbReference>
<feature type="region of interest" description="Disordered" evidence="1">
    <location>
        <begin position="1"/>
        <end position="21"/>
    </location>
</feature>
<dbReference type="OrthoDB" id="264795at2759"/>
<evidence type="ECO:0000256" key="1">
    <source>
        <dbReference type="SAM" id="MobiDB-lite"/>
    </source>
</evidence>
<dbReference type="STRING" id="1097556.R4XLK3"/>
<comment type="caution">
    <text evidence="3">The sequence shown here is derived from an EMBL/GenBank/DDBJ whole genome shotgun (WGS) entry which is preliminary data.</text>
</comment>
<evidence type="ECO:0000259" key="2">
    <source>
        <dbReference type="Pfam" id="PF03399"/>
    </source>
</evidence>
<dbReference type="GO" id="GO:0005737">
    <property type="term" value="C:cytoplasm"/>
    <property type="evidence" value="ECO:0007669"/>
    <property type="project" value="TreeGrafter"/>
</dbReference>